<dbReference type="GO" id="GO:0016020">
    <property type="term" value="C:membrane"/>
    <property type="evidence" value="ECO:0007669"/>
    <property type="project" value="UniProtKB-SubCell"/>
</dbReference>
<dbReference type="GO" id="GO:0046839">
    <property type="term" value="P:phospholipid dephosphorylation"/>
    <property type="evidence" value="ECO:0007669"/>
    <property type="project" value="TreeGrafter"/>
</dbReference>
<evidence type="ECO:0000256" key="5">
    <source>
        <dbReference type="ARBA" id="ARBA00023136"/>
    </source>
</evidence>
<dbReference type="GeneID" id="88172534"/>
<feature type="domain" description="Phosphatidic acid phosphatase type 2/haloperoxidase" evidence="7">
    <location>
        <begin position="98"/>
        <end position="244"/>
    </location>
</feature>
<dbReference type="GO" id="GO:0006644">
    <property type="term" value="P:phospholipid metabolic process"/>
    <property type="evidence" value="ECO:0007669"/>
    <property type="project" value="InterPro"/>
</dbReference>
<reference evidence="8 9" key="1">
    <citation type="submission" date="2023-10" db="EMBL/GenBank/DDBJ databases">
        <title>Draft Genome Sequence of Candida saopaulonensis from a very Premature Infant with Sepsis.</title>
        <authorList>
            <person name="Ning Y."/>
            <person name="Dai R."/>
            <person name="Xiao M."/>
            <person name="Xu Y."/>
            <person name="Yan Q."/>
            <person name="Zhang L."/>
        </authorList>
    </citation>
    <scope>NUCLEOTIDE SEQUENCE [LARGE SCALE GENOMIC DNA]</scope>
    <source>
        <strain evidence="8 9">19XY460</strain>
    </source>
</reference>
<dbReference type="SUPFAM" id="SSF48317">
    <property type="entry name" value="Acid phosphatase/Vanadium-dependent haloperoxidase"/>
    <property type="match status" value="1"/>
</dbReference>
<dbReference type="AlphaFoldDB" id="A0AAX4H7H4"/>
<feature type="transmembrane region" description="Helical" evidence="6">
    <location>
        <begin position="60"/>
        <end position="80"/>
    </location>
</feature>
<dbReference type="Gene3D" id="1.20.144.10">
    <property type="entry name" value="Phosphatidic acid phosphatase type 2/haloperoxidase"/>
    <property type="match status" value="1"/>
</dbReference>
<evidence type="ECO:0000256" key="3">
    <source>
        <dbReference type="ARBA" id="ARBA00022692"/>
    </source>
</evidence>
<name>A0AAX4H7H4_9ASCO</name>
<evidence type="ECO:0000313" key="9">
    <source>
        <dbReference type="Proteomes" id="UP001338582"/>
    </source>
</evidence>
<sequence length="270" mass="30176">MLLLLYFELKRFQRLLPDWLTACGLTAYFILIAEHSRPFLRQFKLNDPRIQHPFAEIERVSGLMCLVLAAVVPLVVIAFVCSYKHSSRDQAWHVLNVSVLGLFLCIAIDGVVTDVLKAWIGIPRPDFLARCGPALKTPLDQFVDVSVCTAPLGQRLLQDGMRSMPSGHSLISFAAFGYLCMWLFGQGKLALLPTTKPLYLYLGAFSPLMVATYIALSRVQDYRHSFMDITVGSLLGCVVALLVHGKYFHSFWAERSGELLDSDAEPILPI</sequence>
<dbReference type="Proteomes" id="UP001338582">
    <property type="component" value="Chromosome 2"/>
</dbReference>
<dbReference type="InterPro" id="IPR036938">
    <property type="entry name" value="PAP2/HPO_sf"/>
</dbReference>
<keyword evidence="4 6" id="KW-1133">Transmembrane helix</keyword>
<evidence type="ECO:0000259" key="7">
    <source>
        <dbReference type="SMART" id="SM00014"/>
    </source>
</evidence>
<dbReference type="PANTHER" id="PTHR10165">
    <property type="entry name" value="LIPID PHOSPHATE PHOSPHATASE"/>
    <property type="match status" value="1"/>
</dbReference>
<comment type="subcellular location">
    <subcellularLocation>
        <location evidence="1">Membrane</location>
        <topology evidence="1">Multi-pass membrane protein</topology>
    </subcellularLocation>
</comment>
<dbReference type="SMART" id="SM00014">
    <property type="entry name" value="acidPPc"/>
    <property type="match status" value="1"/>
</dbReference>
<dbReference type="PANTHER" id="PTHR10165:SF35">
    <property type="entry name" value="RE23632P"/>
    <property type="match status" value="1"/>
</dbReference>
<proteinExistence type="inferred from homology"/>
<evidence type="ECO:0000256" key="1">
    <source>
        <dbReference type="ARBA" id="ARBA00004141"/>
    </source>
</evidence>
<evidence type="ECO:0000256" key="2">
    <source>
        <dbReference type="ARBA" id="ARBA00008816"/>
    </source>
</evidence>
<evidence type="ECO:0000256" key="6">
    <source>
        <dbReference type="SAM" id="Phobius"/>
    </source>
</evidence>
<keyword evidence="3 6" id="KW-0812">Transmembrane</keyword>
<evidence type="ECO:0000256" key="4">
    <source>
        <dbReference type="ARBA" id="ARBA00022989"/>
    </source>
</evidence>
<evidence type="ECO:0000313" key="8">
    <source>
        <dbReference type="EMBL" id="WPK24204.1"/>
    </source>
</evidence>
<dbReference type="CDD" id="cd03390">
    <property type="entry name" value="PAP2_containing_1_like"/>
    <property type="match status" value="1"/>
</dbReference>
<feature type="transmembrane region" description="Helical" evidence="6">
    <location>
        <begin position="170"/>
        <end position="192"/>
    </location>
</feature>
<dbReference type="KEGG" id="asau:88172534"/>
<dbReference type="InterPro" id="IPR043216">
    <property type="entry name" value="PAP-like"/>
</dbReference>
<feature type="transmembrane region" description="Helical" evidence="6">
    <location>
        <begin position="198"/>
        <end position="216"/>
    </location>
</feature>
<accession>A0AAX4H7H4</accession>
<gene>
    <name evidence="8" type="ORF">PUMCH_001469</name>
</gene>
<feature type="transmembrane region" description="Helical" evidence="6">
    <location>
        <begin position="228"/>
        <end position="248"/>
    </location>
</feature>
<dbReference type="Pfam" id="PF01569">
    <property type="entry name" value="PAP2"/>
    <property type="match status" value="1"/>
</dbReference>
<feature type="transmembrane region" description="Helical" evidence="6">
    <location>
        <begin position="92"/>
        <end position="112"/>
    </location>
</feature>
<protein>
    <recommendedName>
        <fullName evidence="7">Phosphatidic acid phosphatase type 2/haloperoxidase domain-containing protein</fullName>
    </recommendedName>
</protein>
<comment type="similarity">
    <text evidence="2">Belongs to the PA-phosphatase related phosphoesterase family.</text>
</comment>
<dbReference type="InterPro" id="IPR000326">
    <property type="entry name" value="PAP2/HPO"/>
</dbReference>
<keyword evidence="5 6" id="KW-0472">Membrane</keyword>
<keyword evidence="9" id="KW-1185">Reference proteome</keyword>
<organism evidence="8 9">
    <name type="scientific">Australozyma saopauloensis</name>
    <dbReference type="NCBI Taxonomy" id="291208"/>
    <lineage>
        <taxon>Eukaryota</taxon>
        <taxon>Fungi</taxon>
        <taxon>Dikarya</taxon>
        <taxon>Ascomycota</taxon>
        <taxon>Saccharomycotina</taxon>
        <taxon>Pichiomycetes</taxon>
        <taxon>Metschnikowiaceae</taxon>
        <taxon>Australozyma</taxon>
    </lineage>
</organism>
<dbReference type="GO" id="GO:0008195">
    <property type="term" value="F:phosphatidate phosphatase activity"/>
    <property type="evidence" value="ECO:0007669"/>
    <property type="project" value="TreeGrafter"/>
</dbReference>
<dbReference type="RefSeq" id="XP_062876587.1">
    <property type="nucleotide sequence ID" value="XM_063020517.1"/>
</dbReference>
<dbReference type="EMBL" id="CP138895">
    <property type="protein sequence ID" value="WPK24204.1"/>
    <property type="molecule type" value="Genomic_DNA"/>
</dbReference>